<keyword evidence="2" id="KW-1185">Reference proteome</keyword>
<dbReference type="Proteomes" id="UP000246280">
    <property type="component" value="Segment"/>
</dbReference>
<organism evidence="1 2">
    <name type="scientific">Burkholderia phage vB_BmuP_KL4</name>
    <dbReference type="NCBI Taxonomy" id="2115967"/>
    <lineage>
        <taxon>Viruses</taxon>
        <taxon>Duplodnaviria</taxon>
        <taxon>Heunggongvirae</taxon>
        <taxon>Uroviricota</taxon>
        <taxon>Caudoviricetes</taxon>
        <taxon>Kelquatrovirus</taxon>
        <taxon>Kelquatrovirus KL4</taxon>
    </lineage>
</organism>
<dbReference type="GeneID" id="54991240"/>
<evidence type="ECO:0000313" key="1">
    <source>
        <dbReference type="EMBL" id="AWD90801.1"/>
    </source>
</evidence>
<evidence type="ECO:0000313" key="2">
    <source>
        <dbReference type="Proteomes" id="UP000246280"/>
    </source>
</evidence>
<reference evidence="1 2" key="2">
    <citation type="submission" date="2018-05" db="EMBL/GenBank/DDBJ databases">
        <title>Lysogenic conversion of Stenotrophomonas maltophilia by temperate phage DLP4.</title>
        <authorList>
            <person name="Dennis J."/>
            <person name="Stothard P."/>
        </authorList>
    </citation>
    <scope>NUCLEOTIDE SEQUENCE [LARGE SCALE GENOMIC DNA]</scope>
</reference>
<dbReference type="RefSeq" id="YP_009800737.1">
    <property type="nucleotide sequence ID" value="NC_047958.1"/>
</dbReference>
<reference evidence="1 2" key="1">
    <citation type="submission" date="2018-03" db="EMBL/GenBank/DDBJ databases">
        <authorList>
            <person name="Keele B.F."/>
        </authorList>
    </citation>
    <scope>NUCLEOTIDE SEQUENCE [LARGE SCALE GENOMIC DNA]</scope>
</reference>
<accession>A0A2S1GN32</accession>
<protein>
    <recommendedName>
        <fullName evidence="3">Tail fiber protein</fullName>
    </recommendedName>
</protein>
<dbReference type="EMBL" id="MH128984">
    <property type="protein sequence ID" value="AWD90801.1"/>
    <property type="molecule type" value="Genomic_DNA"/>
</dbReference>
<dbReference type="KEGG" id="vg:54991240"/>
<proteinExistence type="predicted"/>
<evidence type="ECO:0008006" key="3">
    <source>
        <dbReference type="Google" id="ProtNLM"/>
    </source>
</evidence>
<sequence>MIMKKILLIGVLAITNAFSATLTPVQLINPAGSSAGQAVISAGPASAPAWGNVTLSGVTGVLPISKGGTGAITAAAALTNLGAASLAANTFTGAQTAPTFVSTSTTNSTSTTTGAVVTAGGIGVAQDIYAGGSYHGAAAITAGSISNTPISGSSGSFTTLAASGLITPSATFGIKGVTTGGNVNAGSVGEPYNTSASGVSMTSGSYLNVVTGSLSAGDWDCTGTVTFNPAATTTMTFLNVGWSLSPNGTPTTGNFTGLALSFTTGAAQTLAAPRYRVSASSATSIYLVANPGFATSTMTAGGSIYCRRAV</sequence>
<name>A0A2S1GN32_9CAUD</name>